<dbReference type="InterPro" id="IPR037143">
    <property type="entry name" value="4-PPantetheinyl_Trfase_dom_sf"/>
</dbReference>
<evidence type="ECO:0000256" key="2">
    <source>
        <dbReference type="ARBA" id="ARBA00022679"/>
    </source>
</evidence>
<dbReference type="Pfam" id="PF01648">
    <property type="entry name" value="ACPS"/>
    <property type="match status" value="1"/>
</dbReference>
<reference evidence="10" key="1">
    <citation type="submission" date="2020-08" db="EMBL/GenBank/DDBJ databases">
        <title>Sequencing the genomes of 1000 actinobacteria strains.</title>
        <authorList>
            <person name="Klenk H.-P."/>
        </authorList>
    </citation>
    <scope>NUCLEOTIDE SEQUENCE</scope>
    <source>
        <strain evidence="10">DSM 10695</strain>
    </source>
</reference>
<comment type="catalytic activity">
    <reaction evidence="8">
        <text>apo-[ACP] + CoA = holo-[ACP] + adenosine 3',5'-bisphosphate + H(+)</text>
        <dbReference type="Rhea" id="RHEA:12068"/>
        <dbReference type="Rhea" id="RHEA-COMP:9685"/>
        <dbReference type="Rhea" id="RHEA-COMP:9690"/>
        <dbReference type="ChEBI" id="CHEBI:15378"/>
        <dbReference type="ChEBI" id="CHEBI:29999"/>
        <dbReference type="ChEBI" id="CHEBI:57287"/>
        <dbReference type="ChEBI" id="CHEBI:58343"/>
        <dbReference type="ChEBI" id="CHEBI:64479"/>
        <dbReference type="EC" id="2.7.8.7"/>
    </reaction>
</comment>
<comment type="cofactor">
    <cofactor evidence="8">
        <name>Mg(2+)</name>
        <dbReference type="ChEBI" id="CHEBI:18420"/>
    </cofactor>
</comment>
<dbReference type="GO" id="GO:0005737">
    <property type="term" value="C:cytoplasm"/>
    <property type="evidence" value="ECO:0007669"/>
    <property type="project" value="UniProtKB-SubCell"/>
</dbReference>
<evidence type="ECO:0000256" key="1">
    <source>
        <dbReference type="ARBA" id="ARBA00022516"/>
    </source>
</evidence>
<dbReference type="GO" id="GO:0006633">
    <property type="term" value="P:fatty acid biosynthetic process"/>
    <property type="evidence" value="ECO:0007669"/>
    <property type="project" value="UniProtKB-UniRule"/>
</dbReference>
<evidence type="ECO:0000313" key="11">
    <source>
        <dbReference type="Proteomes" id="UP000617426"/>
    </source>
</evidence>
<feature type="binding site" evidence="8">
    <location>
        <position position="83"/>
    </location>
    <ligand>
        <name>Mg(2+)</name>
        <dbReference type="ChEBI" id="CHEBI:18420"/>
    </ligand>
</feature>
<gene>
    <name evidence="8" type="primary">acpS</name>
    <name evidence="10" type="ORF">HD592_000393</name>
</gene>
<dbReference type="Proteomes" id="UP000617426">
    <property type="component" value="Unassembled WGS sequence"/>
</dbReference>
<comment type="subcellular location">
    <subcellularLocation>
        <location evidence="8">Cytoplasm</location>
    </subcellularLocation>
</comment>
<keyword evidence="5 8" id="KW-0460">Magnesium</keyword>
<evidence type="ECO:0000256" key="3">
    <source>
        <dbReference type="ARBA" id="ARBA00022723"/>
    </source>
</evidence>
<dbReference type="HAMAP" id="MF_00101">
    <property type="entry name" value="AcpS"/>
    <property type="match status" value="1"/>
</dbReference>
<sequence>MRDPRPDRAVLAQGSGVDLVGVADFAQRVGAPGSAFPRVFTDAEWASCLGLDEGWSVERVNAGGPALGPRAGESLAARWAAKEAAVKAWSAILIGQAPPIHPEELDWSEIEVVHDLWRRPLLRFRGRVGARLDELAESLDAELDWSLSLSHDSGFALALVHVLAFGARPDTPGPQ</sequence>
<dbReference type="NCBIfam" id="TIGR00556">
    <property type="entry name" value="pantethn_trn"/>
    <property type="match status" value="1"/>
</dbReference>
<accession>A0A923E2S2</accession>
<evidence type="ECO:0000259" key="9">
    <source>
        <dbReference type="Pfam" id="PF01648"/>
    </source>
</evidence>
<comment type="caution">
    <text evidence="10">The sequence shown here is derived from an EMBL/GenBank/DDBJ whole genome shotgun (WGS) entry which is preliminary data.</text>
</comment>
<comment type="similarity">
    <text evidence="8">Belongs to the P-Pant transferase superfamily. AcpS family.</text>
</comment>
<dbReference type="AlphaFoldDB" id="A0A923E2S2"/>
<dbReference type="InterPro" id="IPR002582">
    <property type="entry name" value="ACPS"/>
</dbReference>
<dbReference type="SUPFAM" id="SSF56214">
    <property type="entry name" value="4'-phosphopantetheinyl transferase"/>
    <property type="match status" value="1"/>
</dbReference>
<evidence type="ECO:0000256" key="7">
    <source>
        <dbReference type="ARBA" id="ARBA00023160"/>
    </source>
</evidence>
<dbReference type="EC" id="2.7.8.7" evidence="8"/>
<evidence type="ECO:0000256" key="6">
    <source>
        <dbReference type="ARBA" id="ARBA00023098"/>
    </source>
</evidence>
<dbReference type="InterPro" id="IPR008278">
    <property type="entry name" value="4-PPantetheinyl_Trfase_dom"/>
</dbReference>
<keyword evidence="3 8" id="KW-0479">Metal-binding</keyword>
<evidence type="ECO:0000256" key="5">
    <source>
        <dbReference type="ARBA" id="ARBA00022842"/>
    </source>
</evidence>
<keyword evidence="4 8" id="KW-0276">Fatty acid metabolism</keyword>
<dbReference type="GO" id="GO:0008897">
    <property type="term" value="F:holo-[acyl-carrier-protein] synthase activity"/>
    <property type="evidence" value="ECO:0007669"/>
    <property type="project" value="UniProtKB-UniRule"/>
</dbReference>
<dbReference type="GO" id="GO:0000287">
    <property type="term" value="F:magnesium ion binding"/>
    <property type="evidence" value="ECO:0007669"/>
    <property type="project" value="UniProtKB-UniRule"/>
</dbReference>
<evidence type="ECO:0000313" key="10">
    <source>
        <dbReference type="EMBL" id="MBB6333828.1"/>
    </source>
</evidence>
<feature type="binding site" evidence="8">
    <location>
        <position position="18"/>
    </location>
    <ligand>
        <name>Mg(2+)</name>
        <dbReference type="ChEBI" id="CHEBI:18420"/>
    </ligand>
</feature>
<dbReference type="InterPro" id="IPR004568">
    <property type="entry name" value="Ppantetheine-prot_Trfase_dom"/>
</dbReference>
<comment type="function">
    <text evidence="8">Transfers the 4'-phosphopantetheine moiety from coenzyme A to a Ser of acyl-carrier-protein.</text>
</comment>
<keyword evidence="6 8" id="KW-0443">Lipid metabolism</keyword>
<dbReference type="EMBL" id="JACHMK010000001">
    <property type="protein sequence ID" value="MBB6333828.1"/>
    <property type="molecule type" value="Genomic_DNA"/>
</dbReference>
<name>A0A923E2S2_9ACTO</name>
<dbReference type="Gene3D" id="3.90.470.20">
    <property type="entry name" value="4'-phosphopantetheinyl transferase domain"/>
    <property type="match status" value="1"/>
</dbReference>
<keyword evidence="11" id="KW-1185">Reference proteome</keyword>
<dbReference type="RefSeq" id="WP_184451493.1">
    <property type="nucleotide sequence ID" value="NZ_JACHMK010000001.1"/>
</dbReference>
<keyword evidence="1 8" id="KW-0444">Lipid biosynthesis</keyword>
<keyword evidence="8" id="KW-0963">Cytoplasm</keyword>
<organism evidence="10 11">
    <name type="scientific">Schaalia hyovaginalis</name>
    <dbReference type="NCBI Taxonomy" id="29316"/>
    <lineage>
        <taxon>Bacteria</taxon>
        <taxon>Bacillati</taxon>
        <taxon>Actinomycetota</taxon>
        <taxon>Actinomycetes</taxon>
        <taxon>Actinomycetales</taxon>
        <taxon>Actinomycetaceae</taxon>
        <taxon>Schaalia</taxon>
    </lineage>
</organism>
<evidence type="ECO:0000256" key="8">
    <source>
        <dbReference type="HAMAP-Rule" id="MF_00101"/>
    </source>
</evidence>
<feature type="domain" description="4'-phosphopantetheinyl transferase" evidence="9">
    <location>
        <begin position="16"/>
        <end position="131"/>
    </location>
</feature>
<keyword evidence="2 8" id="KW-0808">Transferase</keyword>
<protein>
    <recommendedName>
        <fullName evidence="8">Holo-[acyl-carrier-protein] synthase</fullName>
        <shortName evidence="8">Holo-ACP synthase</shortName>
        <ecNumber evidence="8">2.7.8.7</ecNumber>
    </recommendedName>
    <alternativeName>
        <fullName evidence="8">4'-phosphopantetheinyl transferase AcpS</fullName>
    </alternativeName>
</protein>
<evidence type="ECO:0000256" key="4">
    <source>
        <dbReference type="ARBA" id="ARBA00022832"/>
    </source>
</evidence>
<proteinExistence type="inferred from homology"/>
<keyword evidence="7 8" id="KW-0275">Fatty acid biosynthesis</keyword>